<dbReference type="AlphaFoldDB" id="A0A1A9V9V0"/>
<evidence type="ECO:0000259" key="7">
    <source>
        <dbReference type="Pfam" id="PF00135"/>
    </source>
</evidence>
<dbReference type="PROSITE" id="PS00122">
    <property type="entry name" value="CARBOXYLESTERASE_B_1"/>
    <property type="match status" value="1"/>
</dbReference>
<evidence type="ECO:0000313" key="8">
    <source>
        <dbReference type="EnsemblMetazoa" id="GAUT030424-PA"/>
    </source>
</evidence>
<dbReference type="InterPro" id="IPR029058">
    <property type="entry name" value="AB_hydrolase_fold"/>
</dbReference>
<keyword evidence="4" id="KW-1015">Disulfide bond</keyword>
<protein>
    <recommendedName>
        <fullName evidence="6">Carboxylic ester hydrolase</fullName>
        <ecNumber evidence="6">3.1.1.-</ecNumber>
    </recommendedName>
</protein>
<evidence type="ECO:0000256" key="1">
    <source>
        <dbReference type="ARBA" id="ARBA00005964"/>
    </source>
</evidence>
<dbReference type="InterPro" id="IPR002018">
    <property type="entry name" value="CarbesteraseB"/>
</dbReference>
<dbReference type="Pfam" id="PF00135">
    <property type="entry name" value="COesterase"/>
    <property type="match status" value="1"/>
</dbReference>
<dbReference type="FunFam" id="3.40.50.1820:FF:000092">
    <property type="entry name" value="Carboxylic ester hydrolase"/>
    <property type="match status" value="1"/>
</dbReference>
<keyword evidence="5" id="KW-0325">Glycoprotein</keyword>
<dbReference type="PANTHER" id="PTHR43142:SF1">
    <property type="entry name" value="CARBOXYLIC ESTER HYDROLASE"/>
    <property type="match status" value="1"/>
</dbReference>
<dbReference type="PANTHER" id="PTHR43142">
    <property type="entry name" value="CARBOXYLIC ESTER HYDROLASE"/>
    <property type="match status" value="1"/>
</dbReference>
<keyword evidence="9" id="KW-1185">Reference proteome</keyword>
<dbReference type="VEuPathDB" id="VectorBase:GAUT030424"/>
<evidence type="ECO:0000256" key="5">
    <source>
        <dbReference type="ARBA" id="ARBA00023180"/>
    </source>
</evidence>
<evidence type="ECO:0000256" key="4">
    <source>
        <dbReference type="ARBA" id="ARBA00023157"/>
    </source>
</evidence>
<organism evidence="8 9">
    <name type="scientific">Glossina austeni</name>
    <name type="common">Savannah tsetse fly</name>
    <dbReference type="NCBI Taxonomy" id="7395"/>
    <lineage>
        <taxon>Eukaryota</taxon>
        <taxon>Metazoa</taxon>
        <taxon>Ecdysozoa</taxon>
        <taxon>Arthropoda</taxon>
        <taxon>Hexapoda</taxon>
        <taxon>Insecta</taxon>
        <taxon>Pterygota</taxon>
        <taxon>Neoptera</taxon>
        <taxon>Endopterygota</taxon>
        <taxon>Diptera</taxon>
        <taxon>Brachycera</taxon>
        <taxon>Muscomorpha</taxon>
        <taxon>Hippoboscoidea</taxon>
        <taxon>Glossinidae</taxon>
        <taxon>Glossina</taxon>
    </lineage>
</organism>
<dbReference type="SUPFAM" id="SSF53474">
    <property type="entry name" value="alpha/beta-Hydrolases"/>
    <property type="match status" value="1"/>
</dbReference>
<accession>A0A1A9V9V0</accession>
<dbReference type="STRING" id="7395.A0A1A9V9V0"/>
<evidence type="ECO:0000256" key="6">
    <source>
        <dbReference type="RuleBase" id="RU361235"/>
    </source>
</evidence>
<proteinExistence type="inferred from homology"/>
<dbReference type="Gene3D" id="3.40.50.1820">
    <property type="entry name" value="alpha/beta hydrolase"/>
    <property type="match status" value="1"/>
</dbReference>
<evidence type="ECO:0000256" key="2">
    <source>
        <dbReference type="ARBA" id="ARBA00022487"/>
    </source>
</evidence>
<dbReference type="EC" id="3.1.1.-" evidence="6"/>
<evidence type="ECO:0000256" key="3">
    <source>
        <dbReference type="ARBA" id="ARBA00022801"/>
    </source>
</evidence>
<evidence type="ECO:0000313" key="9">
    <source>
        <dbReference type="Proteomes" id="UP000078200"/>
    </source>
</evidence>
<sequence length="565" mass="63892">MMVCNLFSFPFISIFRALNYKLQQHRLNTGATVILKTLTGPVKGAKRLTVWGKSYYSFEGIPFAEPPVGDLRFRAPVPVKPWLDVLDCTGPAAVPMQANMFFQKHKGSEDCLYLNVFTNEIVPYSKRPVMVWIFGGGFQIGEATRDMYSPDYFMSRDVVLVTIAYRLGPFGFLSLDDPAVQVPGNAGLKDQVMALKWIQDNISCFGGDPDNVTLFGESAGGSSTHLCMLSDAAKGLIHKAIIMSGSVLCPWTLSPPNQWAFRLAIALGYKGEEKSHKIYKFLQAIPAPTIQEAVPFVVRKEEKHNRILMAFGPVVEPYPSPGSILTEDPKDMLNKTWSNNDVPLLIGGTSFEGLLFYPEVMRRKATLDEVGNCENLLPLDLQVERKSKSSLEMAGKLKATYFGNEDCNLKNVMKFLELESYREFWHPIYRTCRSRIENAKASTYLYRFDYDSPDANAMRNFFCGPEIRGTCHGDDLCYLFRFLLLNKLNENSPEFHISQTMIDIWTSFAANGDPNCPSLKQVKFEPLTQEDDMKCLNISNKIEYIPLPELEKMHVWNSFYTKGKL</sequence>
<name>A0A1A9V9V0_GLOAU</name>
<dbReference type="InterPro" id="IPR019826">
    <property type="entry name" value="Carboxylesterase_B_AS"/>
</dbReference>
<dbReference type="Proteomes" id="UP000078200">
    <property type="component" value="Unassembled WGS sequence"/>
</dbReference>
<comment type="similarity">
    <text evidence="1 6">Belongs to the type-B carboxylesterase/lipase family.</text>
</comment>
<keyword evidence="3 6" id="KW-0378">Hydrolase</keyword>
<feature type="domain" description="Carboxylesterase type B" evidence="7">
    <location>
        <begin position="34"/>
        <end position="543"/>
    </location>
</feature>
<dbReference type="GO" id="GO:0052689">
    <property type="term" value="F:carboxylic ester hydrolase activity"/>
    <property type="evidence" value="ECO:0007669"/>
    <property type="project" value="UniProtKB-KW"/>
</dbReference>
<keyword evidence="2" id="KW-0719">Serine esterase</keyword>
<reference evidence="8" key="1">
    <citation type="submission" date="2020-05" db="UniProtKB">
        <authorList>
            <consortium name="EnsemblMetazoa"/>
        </authorList>
    </citation>
    <scope>IDENTIFICATION</scope>
    <source>
        <strain evidence="8">TTRI</strain>
    </source>
</reference>
<dbReference type="EnsemblMetazoa" id="GAUT030424-RA">
    <property type="protein sequence ID" value="GAUT030424-PA"/>
    <property type="gene ID" value="GAUT030424"/>
</dbReference>